<dbReference type="EMBL" id="JAIWYP010000004">
    <property type="protein sequence ID" value="KAH3842165.1"/>
    <property type="molecule type" value="Genomic_DNA"/>
</dbReference>
<name>A0A9D4KLL2_DREPO</name>
<sequence length="338" mass="38529">MSEEDALKFPPTTSIDLISDATKSSMELIAASGETKVGDMIRVCITMYDHTGHRKTTGGDILKLYMCNQSQWSTRRGTVVDHNNGTYTGEVEAAWSGQSELVARLEYTREAISAIDIIRTPKQPCFHPERQKSWNLRKSSGFVYHNKWSSSVCNLLLLEQINQVIANKSIYFIGDSNARAIYRYAVFALNCTDAADEAPIKNLAWHRPTKCSNSAWNFTAKCTPGMRILRLRMALHLQRTTNATRESAIRKRSIRIPGVKWFPHAQPFITSIVPDTKAYTTVSVARRLDNIKDDEDAVYILQDRRNVLTRKKQQGETHRLKHRTNEEMSNIPHRNDKT</sequence>
<evidence type="ECO:0000313" key="2">
    <source>
        <dbReference type="EMBL" id="KAH3842165.1"/>
    </source>
</evidence>
<proteinExistence type="predicted"/>
<feature type="region of interest" description="Disordered" evidence="1">
    <location>
        <begin position="310"/>
        <end position="338"/>
    </location>
</feature>
<dbReference type="AlphaFoldDB" id="A0A9D4KLL2"/>
<dbReference type="PANTHER" id="PTHR16165:SF5">
    <property type="entry name" value="NXPE FAMILY MEMBER 3"/>
    <property type="match status" value="1"/>
</dbReference>
<keyword evidence="3" id="KW-1185">Reference proteome</keyword>
<accession>A0A9D4KLL2</accession>
<gene>
    <name evidence="2" type="ORF">DPMN_115660</name>
</gene>
<evidence type="ECO:0000313" key="3">
    <source>
        <dbReference type="Proteomes" id="UP000828390"/>
    </source>
</evidence>
<comment type="caution">
    <text evidence="2">The sequence shown here is derived from an EMBL/GenBank/DDBJ whole genome shotgun (WGS) entry which is preliminary data.</text>
</comment>
<organism evidence="2 3">
    <name type="scientific">Dreissena polymorpha</name>
    <name type="common">Zebra mussel</name>
    <name type="synonym">Mytilus polymorpha</name>
    <dbReference type="NCBI Taxonomy" id="45954"/>
    <lineage>
        <taxon>Eukaryota</taxon>
        <taxon>Metazoa</taxon>
        <taxon>Spiralia</taxon>
        <taxon>Lophotrochozoa</taxon>
        <taxon>Mollusca</taxon>
        <taxon>Bivalvia</taxon>
        <taxon>Autobranchia</taxon>
        <taxon>Heteroconchia</taxon>
        <taxon>Euheterodonta</taxon>
        <taxon>Imparidentia</taxon>
        <taxon>Neoheterodontei</taxon>
        <taxon>Myida</taxon>
        <taxon>Dreissenoidea</taxon>
        <taxon>Dreissenidae</taxon>
        <taxon>Dreissena</taxon>
    </lineage>
</organism>
<evidence type="ECO:0000256" key="1">
    <source>
        <dbReference type="SAM" id="MobiDB-lite"/>
    </source>
</evidence>
<reference evidence="2" key="1">
    <citation type="journal article" date="2019" name="bioRxiv">
        <title>The Genome of the Zebra Mussel, Dreissena polymorpha: A Resource for Invasive Species Research.</title>
        <authorList>
            <person name="McCartney M.A."/>
            <person name="Auch B."/>
            <person name="Kono T."/>
            <person name="Mallez S."/>
            <person name="Zhang Y."/>
            <person name="Obille A."/>
            <person name="Becker A."/>
            <person name="Abrahante J.E."/>
            <person name="Garbe J."/>
            <person name="Badalamenti J.P."/>
            <person name="Herman A."/>
            <person name="Mangelson H."/>
            <person name="Liachko I."/>
            <person name="Sullivan S."/>
            <person name="Sone E.D."/>
            <person name="Koren S."/>
            <person name="Silverstein K.A.T."/>
            <person name="Beckman K.B."/>
            <person name="Gohl D.M."/>
        </authorList>
    </citation>
    <scope>NUCLEOTIDE SEQUENCE</scope>
    <source>
        <strain evidence="2">Duluth1</strain>
        <tissue evidence="2">Whole animal</tissue>
    </source>
</reference>
<dbReference type="PANTHER" id="PTHR16165">
    <property type="entry name" value="NXPE FAMILY MEMBER"/>
    <property type="match status" value="1"/>
</dbReference>
<dbReference type="Proteomes" id="UP000828390">
    <property type="component" value="Unassembled WGS sequence"/>
</dbReference>
<protein>
    <submittedName>
        <fullName evidence="2">Uncharacterized protein</fullName>
    </submittedName>
</protein>
<feature type="compositionally biased region" description="Basic and acidic residues" evidence="1">
    <location>
        <begin position="313"/>
        <end position="326"/>
    </location>
</feature>
<reference evidence="2" key="2">
    <citation type="submission" date="2020-11" db="EMBL/GenBank/DDBJ databases">
        <authorList>
            <person name="McCartney M.A."/>
            <person name="Auch B."/>
            <person name="Kono T."/>
            <person name="Mallez S."/>
            <person name="Becker A."/>
            <person name="Gohl D.M."/>
            <person name="Silverstein K.A.T."/>
            <person name="Koren S."/>
            <person name="Bechman K.B."/>
            <person name="Herman A."/>
            <person name="Abrahante J.E."/>
            <person name="Garbe J."/>
        </authorList>
    </citation>
    <scope>NUCLEOTIDE SEQUENCE</scope>
    <source>
        <strain evidence="2">Duluth1</strain>
        <tissue evidence="2">Whole animal</tissue>
    </source>
</reference>